<dbReference type="InterPro" id="IPR025828">
    <property type="entry name" value="Put_sensor_dom"/>
</dbReference>
<evidence type="ECO:0000313" key="2">
    <source>
        <dbReference type="Proteomes" id="UP000199494"/>
    </source>
</evidence>
<dbReference type="Pfam" id="PF13796">
    <property type="entry name" value="Sensor"/>
    <property type="match status" value="1"/>
</dbReference>
<dbReference type="KEGG" id="pmad:BAY61_04830"/>
<dbReference type="RefSeq" id="WP_091810768.1">
    <property type="nucleotide sequence ID" value="NZ_CP016353.1"/>
</dbReference>
<sequence>MNDEPTTERDQSRPPLFGSLGFLLLNLPIGIAGFVAIVALGSVGATTLIIWIGIPVLALLLVGMRAAARTERARVYSMLGAYVPLPYRTLPEGDQKARWKARIADQSTWRDMTYFVLLFPIGIAQFTILAVSWALSLGFIGLPVYYRFLPEGAYFFPSFDLRWITVDSELSALPWAALGLLCLALTIAITRALASAHVRFARLMLGPTPRQMREADNFVPFTPSVRASGPVAES</sequence>
<organism evidence="1 2">
    <name type="scientific">Prauserella marina</name>
    <dbReference type="NCBI Taxonomy" id="530584"/>
    <lineage>
        <taxon>Bacteria</taxon>
        <taxon>Bacillati</taxon>
        <taxon>Actinomycetota</taxon>
        <taxon>Actinomycetes</taxon>
        <taxon>Pseudonocardiales</taxon>
        <taxon>Pseudonocardiaceae</taxon>
        <taxon>Prauserella</taxon>
    </lineage>
</organism>
<evidence type="ECO:0000313" key="1">
    <source>
        <dbReference type="EMBL" id="SDE00246.1"/>
    </source>
</evidence>
<dbReference type="OrthoDB" id="5183710at2"/>
<dbReference type="STRING" id="530584.SAMN05421630_11632"/>
<dbReference type="Proteomes" id="UP000199494">
    <property type="component" value="Unassembled WGS sequence"/>
</dbReference>
<accession>A0A222VKG5</accession>
<gene>
    <name evidence="1" type="ORF">SAMN05421630_11632</name>
</gene>
<keyword evidence="2" id="KW-1185">Reference proteome</keyword>
<protein>
    <submittedName>
        <fullName evidence="1">Putative sensor</fullName>
    </submittedName>
</protein>
<dbReference type="EMBL" id="FMZE01000016">
    <property type="protein sequence ID" value="SDE00246.1"/>
    <property type="molecule type" value="Genomic_DNA"/>
</dbReference>
<dbReference type="AlphaFoldDB" id="A0A222VKG5"/>
<proteinExistence type="predicted"/>
<reference evidence="1 2" key="1">
    <citation type="submission" date="2016-10" db="EMBL/GenBank/DDBJ databases">
        <authorList>
            <person name="de Groot N.N."/>
        </authorList>
    </citation>
    <scope>NUCLEOTIDE SEQUENCE [LARGE SCALE GENOMIC DNA]</scope>
    <source>
        <strain evidence="1 2">CGMCC 4.5506</strain>
    </source>
</reference>
<name>A0A222VKG5_9PSEU</name>